<comment type="caution">
    <text evidence="1">The sequence shown here is derived from an EMBL/GenBank/DDBJ whole genome shotgun (WGS) entry which is preliminary data.</text>
</comment>
<reference evidence="1 2" key="1">
    <citation type="journal article" date="2023" name="IScience">
        <title>Expanded male sex-determining region conserved during the evolution of homothallism in the green alga Volvox.</title>
        <authorList>
            <person name="Yamamoto K."/>
            <person name="Matsuzaki R."/>
            <person name="Mahakham W."/>
            <person name="Heman W."/>
            <person name="Sekimoto H."/>
            <person name="Kawachi M."/>
            <person name="Minakuchi Y."/>
            <person name="Toyoda A."/>
            <person name="Nozaki H."/>
        </authorList>
    </citation>
    <scope>NUCLEOTIDE SEQUENCE [LARGE SCALE GENOMIC DNA]</scope>
    <source>
        <strain evidence="1 2">NIES-4468</strain>
    </source>
</reference>
<sequence>MCAVGKNTRRCIWGNLQCVLATDAGALEQSAMCAVGKNTRRCIWGNLQCVLATDAGALEQSAMCAVGKNTRRCIWGNLQCVLATDAARGPRHILPCFPRAVEGGVRVLAHISRALVLELVLVLYAALRRGWQWMATTTRMATT</sequence>
<dbReference type="Proteomes" id="UP001165090">
    <property type="component" value="Unassembled WGS sequence"/>
</dbReference>
<organism evidence="1 2">
    <name type="scientific">Volvox africanus</name>
    <dbReference type="NCBI Taxonomy" id="51714"/>
    <lineage>
        <taxon>Eukaryota</taxon>
        <taxon>Viridiplantae</taxon>
        <taxon>Chlorophyta</taxon>
        <taxon>core chlorophytes</taxon>
        <taxon>Chlorophyceae</taxon>
        <taxon>CS clade</taxon>
        <taxon>Chlamydomonadales</taxon>
        <taxon>Volvocaceae</taxon>
        <taxon>Volvox</taxon>
    </lineage>
</organism>
<name>A0ABQ5SAN7_9CHLO</name>
<evidence type="ECO:0000313" key="1">
    <source>
        <dbReference type="EMBL" id="GLI66960.1"/>
    </source>
</evidence>
<dbReference type="EMBL" id="BSDZ01000067">
    <property type="protein sequence ID" value="GLI66960.1"/>
    <property type="molecule type" value="Genomic_DNA"/>
</dbReference>
<protein>
    <submittedName>
        <fullName evidence="1">Uncharacterized protein</fullName>
    </submittedName>
</protein>
<keyword evidence="2" id="KW-1185">Reference proteome</keyword>
<gene>
    <name evidence="1" type="ORF">VaNZ11_011031</name>
</gene>
<evidence type="ECO:0000313" key="2">
    <source>
        <dbReference type="Proteomes" id="UP001165090"/>
    </source>
</evidence>
<accession>A0ABQ5SAN7</accession>
<proteinExistence type="predicted"/>